<dbReference type="GO" id="GO:0001522">
    <property type="term" value="P:pseudouridine synthesis"/>
    <property type="evidence" value="ECO:0007669"/>
    <property type="project" value="InterPro"/>
</dbReference>
<dbReference type="OrthoDB" id="21550at2759"/>
<evidence type="ECO:0000256" key="2">
    <source>
        <dbReference type="ARBA" id="ARBA00022552"/>
    </source>
</evidence>
<keyword evidence="6" id="KW-0687">Ribonucleoprotein</keyword>
<evidence type="ECO:0000256" key="1">
    <source>
        <dbReference type="ARBA" id="ARBA00022517"/>
    </source>
</evidence>
<dbReference type="AlphaFoldDB" id="A0A0N5CKU4"/>
<gene>
    <name evidence="7" type="ORF">TCLT_LOCUS709</name>
</gene>
<dbReference type="InterPro" id="IPR007504">
    <property type="entry name" value="H/ACA_rnp_Gar1/Naf1"/>
</dbReference>
<dbReference type="OMA" id="HCEESIP"/>
<reference evidence="7 8" key="2">
    <citation type="submission" date="2018-11" db="EMBL/GenBank/DDBJ databases">
        <authorList>
            <consortium name="Pathogen Informatics"/>
        </authorList>
    </citation>
    <scope>NUCLEOTIDE SEQUENCE [LARGE SCALE GENOMIC DNA]</scope>
</reference>
<dbReference type="InterPro" id="IPR038664">
    <property type="entry name" value="Gar1/Naf1_Cbf5-bd_sf"/>
</dbReference>
<organism evidence="9">
    <name type="scientific">Thelazia callipaeda</name>
    <name type="common">Oriental eyeworm</name>
    <name type="synonym">Parasitic nematode</name>
    <dbReference type="NCBI Taxonomy" id="103827"/>
    <lineage>
        <taxon>Eukaryota</taxon>
        <taxon>Metazoa</taxon>
        <taxon>Ecdysozoa</taxon>
        <taxon>Nematoda</taxon>
        <taxon>Chromadorea</taxon>
        <taxon>Rhabditida</taxon>
        <taxon>Spirurina</taxon>
        <taxon>Spiruromorpha</taxon>
        <taxon>Thelazioidea</taxon>
        <taxon>Thelaziidae</taxon>
        <taxon>Thelazia</taxon>
    </lineage>
</organism>
<evidence type="ECO:0000256" key="4">
    <source>
        <dbReference type="ARBA" id="ARBA00022884"/>
    </source>
</evidence>
<evidence type="ECO:0000256" key="5">
    <source>
        <dbReference type="ARBA" id="ARBA00023242"/>
    </source>
</evidence>
<dbReference type="EMBL" id="UYYF01000059">
    <property type="protein sequence ID" value="VDM95780.1"/>
    <property type="molecule type" value="Genomic_DNA"/>
</dbReference>
<sequence length="185" mass="21512">MLLQHEDEDDLDPFLQKASSEFIEHEYDALPPIEELRIHVDEDVPLIRLGAIVSIFFSHGSESFTSEYYLNIYIFQVYDIFGPVSKPLYAILFNDVQEANQWKVGSAMYYAPSATQFTFPVFMEKLKQEKVTDSCWDGDGECPDELLTFSDDEAEKQYKAKHRSSNKIGDLLLIIIFFRFTLIIW</sequence>
<keyword evidence="3" id="KW-0597">Phosphoprotein</keyword>
<protein>
    <recommendedName>
        <fullName evidence="6">H/ACA ribonucleoprotein complex subunit</fullName>
    </recommendedName>
</protein>
<dbReference type="Proteomes" id="UP000276776">
    <property type="component" value="Unassembled WGS sequence"/>
</dbReference>
<comment type="function">
    <text evidence="6">Required for ribosome biogenesis. Part of a complex which catalyzes pseudouridylation of rRNA. This involves the isomerization of uridine such that the ribose is subsequently attached to C5, instead of the normal N1. Pseudouridine ("psi") residues may serve to stabilize the conformation of rRNAs.</text>
</comment>
<dbReference type="Gene3D" id="2.40.10.230">
    <property type="entry name" value="Probable tRNA pseudouridine synthase domain"/>
    <property type="match status" value="1"/>
</dbReference>
<evidence type="ECO:0000256" key="3">
    <source>
        <dbReference type="ARBA" id="ARBA00022553"/>
    </source>
</evidence>
<dbReference type="PANTHER" id="PTHR31633:SF1">
    <property type="entry name" value="H_ACA RIBONUCLEOPROTEIN COMPLEX NON-CORE SUBUNIT NAF1"/>
    <property type="match status" value="1"/>
</dbReference>
<keyword evidence="1 6" id="KW-0690">Ribosome biogenesis</keyword>
<keyword evidence="8" id="KW-1185">Reference proteome</keyword>
<evidence type="ECO:0000313" key="9">
    <source>
        <dbReference type="WBParaSite" id="TCLT_0000070801-mRNA-1"/>
    </source>
</evidence>
<dbReference type="GO" id="GO:0005732">
    <property type="term" value="C:sno(s)RNA-containing ribonucleoprotein complex"/>
    <property type="evidence" value="ECO:0007669"/>
    <property type="project" value="InterPro"/>
</dbReference>
<evidence type="ECO:0000313" key="7">
    <source>
        <dbReference type="EMBL" id="VDM95780.1"/>
    </source>
</evidence>
<evidence type="ECO:0000256" key="6">
    <source>
        <dbReference type="RuleBase" id="RU364004"/>
    </source>
</evidence>
<dbReference type="GO" id="GO:0003723">
    <property type="term" value="F:RNA binding"/>
    <property type="evidence" value="ECO:0007669"/>
    <property type="project" value="UniProtKB-KW"/>
</dbReference>
<dbReference type="GO" id="GO:0000493">
    <property type="term" value="P:box H/ACA snoRNP assembly"/>
    <property type="evidence" value="ECO:0007669"/>
    <property type="project" value="InterPro"/>
</dbReference>
<comment type="subcellular location">
    <subcellularLocation>
        <location evidence="6">Nucleus</location>
        <location evidence="6">Nucleolus</location>
    </subcellularLocation>
</comment>
<dbReference type="InterPro" id="IPR040309">
    <property type="entry name" value="Naf1"/>
</dbReference>
<evidence type="ECO:0000313" key="8">
    <source>
        <dbReference type="Proteomes" id="UP000276776"/>
    </source>
</evidence>
<comment type="subunit">
    <text evidence="6">Component of the small nucleolar ribonucleoprotein particles containing H/ACA-type snoRNAs (H/ACA snoRNPs).</text>
</comment>
<accession>A0A0N5CKU4</accession>
<comment type="similarity">
    <text evidence="6">Belongs to the GAR1 family.</text>
</comment>
<dbReference type="STRING" id="103827.A0A0N5CKU4"/>
<keyword evidence="4 6" id="KW-0694">RNA-binding</keyword>
<keyword evidence="5 6" id="KW-0539">Nucleus</keyword>
<proteinExistence type="inferred from homology"/>
<dbReference type="GO" id="GO:0005730">
    <property type="term" value="C:nucleolus"/>
    <property type="evidence" value="ECO:0007669"/>
    <property type="project" value="UniProtKB-SubCell"/>
</dbReference>
<dbReference type="PANTHER" id="PTHR31633">
    <property type="entry name" value="H/ACA RIBONUCLEOPROTEIN COMPLEX NON-CORE SUBUNIT NAF1"/>
    <property type="match status" value="1"/>
</dbReference>
<dbReference type="Pfam" id="PF04410">
    <property type="entry name" value="Gar1"/>
    <property type="match status" value="1"/>
</dbReference>
<keyword evidence="2 6" id="KW-0698">rRNA processing</keyword>
<dbReference type="GO" id="GO:0006364">
    <property type="term" value="P:rRNA processing"/>
    <property type="evidence" value="ECO:0007669"/>
    <property type="project" value="UniProtKB-KW"/>
</dbReference>
<dbReference type="WBParaSite" id="TCLT_0000070801-mRNA-1">
    <property type="protein sequence ID" value="TCLT_0000070801-mRNA-1"/>
    <property type="gene ID" value="TCLT_0000070801"/>
</dbReference>
<reference evidence="9" key="1">
    <citation type="submission" date="2017-02" db="UniProtKB">
        <authorList>
            <consortium name="WormBaseParasite"/>
        </authorList>
    </citation>
    <scope>IDENTIFICATION</scope>
</reference>
<name>A0A0N5CKU4_THECL</name>